<comment type="caution">
    <text evidence="1">The sequence shown here is derived from an EMBL/GenBank/DDBJ whole genome shotgun (WGS) entry which is preliminary data.</text>
</comment>
<evidence type="ECO:0000313" key="2">
    <source>
        <dbReference type="Proteomes" id="UP000309997"/>
    </source>
</evidence>
<organism evidence="1 2">
    <name type="scientific">Populus alba</name>
    <name type="common">White poplar</name>
    <dbReference type="NCBI Taxonomy" id="43335"/>
    <lineage>
        <taxon>Eukaryota</taxon>
        <taxon>Viridiplantae</taxon>
        <taxon>Streptophyta</taxon>
        <taxon>Embryophyta</taxon>
        <taxon>Tracheophyta</taxon>
        <taxon>Spermatophyta</taxon>
        <taxon>Magnoliopsida</taxon>
        <taxon>eudicotyledons</taxon>
        <taxon>Gunneridae</taxon>
        <taxon>Pentapetalae</taxon>
        <taxon>rosids</taxon>
        <taxon>fabids</taxon>
        <taxon>Malpighiales</taxon>
        <taxon>Salicaceae</taxon>
        <taxon>Saliceae</taxon>
        <taxon>Populus</taxon>
    </lineage>
</organism>
<accession>A0ACC4BDF6</accession>
<protein>
    <submittedName>
        <fullName evidence="1">Uncharacterized protein</fullName>
    </submittedName>
</protein>
<dbReference type="Proteomes" id="UP000309997">
    <property type="component" value="Unassembled WGS sequence"/>
</dbReference>
<proteinExistence type="predicted"/>
<reference evidence="1 2" key="1">
    <citation type="journal article" date="2024" name="Plant Biotechnol. J.">
        <title>Genome and CRISPR/Cas9 system of a widespread forest tree (Populus alba) in the world.</title>
        <authorList>
            <person name="Liu Y.J."/>
            <person name="Jiang P.F."/>
            <person name="Han X.M."/>
            <person name="Li X.Y."/>
            <person name="Wang H.M."/>
            <person name="Wang Y.J."/>
            <person name="Wang X.X."/>
            <person name="Zeng Q.Y."/>
        </authorList>
    </citation>
    <scope>NUCLEOTIDE SEQUENCE [LARGE SCALE GENOMIC DNA]</scope>
    <source>
        <strain evidence="2">cv. PAL-ZL1</strain>
    </source>
</reference>
<evidence type="ECO:0000313" key="1">
    <source>
        <dbReference type="EMBL" id="KAL3575973.1"/>
    </source>
</evidence>
<sequence>MASSRFLFSVCLLFMKVLAMAQQPSDQPVMLYKDCVGKGNYTTNSTYQANLNQLLTSIYTNTEINNGFYNFSYGQDADTVYSIALCRPDISPDICRVCIRNASDFLVTLCPNFVEAIGGLDNCMVQSVTDDFVRFHFWFLGKKGKKRNVIIIIVIVPIAVSVILIVCVCIFLRARKQKEEEEVKDLYEMEDVELFQLDFGTVREATDRPLMTSKGNGQVTKHAGGATLLQIKSHHYSFWWKQKLWFFVELEAKCCGAIRKE</sequence>
<name>A0ACC4BDF6_POPAL</name>
<dbReference type="EMBL" id="RCHU02000011">
    <property type="protein sequence ID" value="KAL3575973.1"/>
    <property type="molecule type" value="Genomic_DNA"/>
</dbReference>
<gene>
    <name evidence="1" type="ORF">D5086_021256</name>
</gene>
<keyword evidence="2" id="KW-1185">Reference proteome</keyword>